<evidence type="ECO:0000256" key="4">
    <source>
        <dbReference type="ARBA" id="ARBA00022490"/>
    </source>
</evidence>
<feature type="domain" description="Aminoacyl-transfer RNA synthetases class-II family profile" evidence="15">
    <location>
        <begin position="138"/>
        <end position="412"/>
    </location>
</feature>
<evidence type="ECO:0000256" key="11">
    <source>
        <dbReference type="ARBA" id="ARBA00048823"/>
    </source>
</evidence>
<evidence type="ECO:0000256" key="2">
    <source>
        <dbReference type="ARBA" id="ARBA00005045"/>
    </source>
</evidence>
<keyword evidence="5 12" id="KW-0436">Ligase</keyword>
<dbReference type="Gene3D" id="3.30.930.10">
    <property type="entry name" value="Bira Bifunctional Protein, Domain 2"/>
    <property type="match status" value="1"/>
</dbReference>
<evidence type="ECO:0000256" key="3">
    <source>
        <dbReference type="ARBA" id="ARBA00010728"/>
    </source>
</evidence>
<keyword evidence="7 12" id="KW-0067">ATP-binding</keyword>
<feature type="binding site" evidence="12 13">
    <location>
        <position position="287"/>
    </location>
    <ligand>
        <name>L-serine</name>
        <dbReference type="ChEBI" id="CHEBI:33384"/>
    </ligand>
</feature>
<comment type="subunit">
    <text evidence="12">Homodimer. The tRNA molecule binds across the dimer.</text>
</comment>
<comment type="domain">
    <text evidence="12">Consists of two distinct domains, a catalytic core and a N-terminal extension that is involved in tRNA binding.</text>
</comment>
<evidence type="ECO:0000256" key="13">
    <source>
        <dbReference type="PIRSR" id="PIRSR001529-1"/>
    </source>
</evidence>
<reference evidence="16" key="1">
    <citation type="submission" date="2024-05" db="EMBL/GenBank/DDBJ databases">
        <title>Draft genome sequence of Pseudomonas iranensis M7D1.</title>
        <authorList>
            <person name="Miller S.L."/>
            <person name="Nsubuga A."/>
            <person name="Lu N."/>
            <person name="King J."/>
            <person name="Shears P."/>
            <person name="Lawson P.A."/>
        </authorList>
    </citation>
    <scope>NUCLEOTIDE SEQUENCE</scope>
    <source>
        <strain evidence="16">M7D1</strain>
    </source>
</reference>
<feature type="binding site" evidence="12">
    <location>
        <position position="387"/>
    </location>
    <ligand>
        <name>L-serine</name>
        <dbReference type="ChEBI" id="CHEBI:33384"/>
    </ligand>
</feature>
<feature type="binding site" evidence="12 14">
    <location>
        <begin position="264"/>
        <end position="266"/>
    </location>
    <ligand>
        <name>ATP</name>
        <dbReference type="ChEBI" id="CHEBI:30616"/>
    </ligand>
</feature>
<keyword evidence="4 12" id="KW-0963">Cytoplasm</keyword>
<evidence type="ECO:0000259" key="15">
    <source>
        <dbReference type="PROSITE" id="PS50862"/>
    </source>
</evidence>
<dbReference type="EMBL" id="CP157354">
    <property type="protein sequence ID" value="XBL98905.1"/>
    <property type="molecule type" value="Genomic_DNA"/>
</dbReference>
<dbReference type="NCBIfam" id="TIGR00414">
    <property type="entry name" value="serS"/>
    <property type="match status" value="1"/>
</dbReference>
<gene>
    <name evidence="12 16" type="primary">serS</name>
    <name evidence="16" type="ORF">ABHN08_13400</name>
</gene>
<protein>
    <recommendedName>
        <fullName evidence="12">Serine--tRNA ligase</fullName>
        <ecNumber evidence="12">6.1.1.11</ecNumber>
    </recommendedName>
    <alternativeName>
        <fullName evidence="12">Seryl-tRNA synthetase</fullName>
        <shortName evidence="12">SerRS</shortName>
    </alternativeName>
    <alternativeName>
        <fullName evidence="12">Seryl-tRNA(Ser/Sec) synthetase</fullName>
    </alternativeName>
</protein>
<dbReference type="GO" id="GO:0005737">
    <property type="term" value="C:cytoplasm"/>
    <property type="evidence" value="ECO:0007669"/>
    <property type="project" value="UniProtKB-SubCell"/>
</dbReference>
<dbReference type="SUPFAM" id="SSF46589">
    <property type="entry name" value="tRNA-binding arm"/>
    <property type="match status" value="1"/>
</dbReference>
<comment type="caution">
    <text evidence="12">Lacks conserved residue(s) required for the propagation of feature annotation.</text>
</comment>
<comment type="similarity">
    <text evidence="3 12">Belongs to the class-II aminoacyl-tRNA synthetase family. Type-1 seryl-tRNA synthetase subfamily.</text>
</comment>
<feature type="binding site" evidence="13">
    <location>
        <position position="233"/>
    </location>
    <ligand>
        <name>L-serine</name>
        <dbReference type="ChEBI" id="CHEBI:33384"/>
    </ligand>
</feature>
<dbReference type="GO" id="GO:0016260">
    <property type="term" value="P:selenocysteine biosynthetic process"/>
    <property type="evidence" value="ECO:0007669"/>
    <property type="project" value="UniProtKB-UniRule"/>
</dbReference>
<feature type="binding site" evidence="13">
    <location>
        <position position="264"/>
    </location>
    <ligand>
        <name>L-serine</name>
        <dbReference type="ChEBI" id="CHEBI:33384"/>
    </ligand>
</feature>
<evidence type="ECO:0000256" key="8">
    <source>
        <dbReference type="ARBA" id="ARBA00022917"/>
    </source>
</evidence>
<comment type="function">
    <text evidence="12">Catalyzes the attachment of serine to tRNA(Ser). Is also able to aminoacylate tRNA(Sec) with serine, to form the misacylated tRNA L-seryl-tRNA(Sec), which will be further converted into selenocysteinyl-tRNA(Sec).</text>
</comment>
<evidence type="ECO:0000313" key="16">
    <source>
        <dbReference type="EMBL" id="XBL98905.1"/>
    </source>
</evidence>
<feature type="binding site" evidence="13">
    <location>
        <position position="385"/>
    </location>
    <ligand>
        <name>L-serine</name>
        <dbReference type="ChEBI" id="CHEBI:33384"/>
    </ligand>
</feature>
<dbReference type="InterPro" id="IPR010978">
    <property type="entry name" value="tRNA-bd_arm"/>
</dbReference>
<comment type="subcellular location">
    <subcellularLocation>
        <location evidence="1 12">Cytoplasm</location>
    </subcellularLocation>
</comment>
<dbReference type="GO" id="GO:0006434">
    <property type="term" value="P:seryl-tRNA aminoacylation"/>
    <property type="evidence" value="ECO:0007669"/>
    <property type="project" value="UniProtKB-UniRule"/>
</dbReference>
<evidence type="ECO:0000256" key="1">
    <source>
        <dbReference type="ARBA" id="ARBA00004496"/>
    </source>
</evidence>
<dbReference type="GO" id="GO:0004828">
    <property type="term" value="F:serine-tRNA ligase activity"/>
    <property type="evidence" value="ECO:0007669"/>
    <property type="project" value="UniProtKB-UniRule"/>
</dbReference>
<evidence type="ECO:0000256" key="9">
    <source>
        <dbReference type="ARBA" id="ARBA00023146"/>
    </source>
</evidence>
<dbReference type="AlphaFoldDB" id="A0AAU7F507"/>
<dbReference type="InterPro" id="IPR002317">
    <property type="entry name" value="Ser-tRNA-ligase_type_1"/>
</dbReference>
<dbReference type="InterPro" id="IPR002314">
    <property type="entry name" value="aa-tRNA-synt_IIb"/>
</dbReference>
<keyword evidence="8 12" id="KW-0648">Protein biosynthesis</keyword>
<accession>A0AAU7F507</accession>
<dbReference type="HAMAP" id="MF_00176">
    <property type="entry name" value="Ser_tRNA_synth_type1"/>
    <property type="match status" value="1"/>
</dbReference>
<dbReference type="InterPro" id="IPR045864">
    <property type="entry name" value="aa-tRNA-synth_II/BPL/LPL"/>
</dbReference>
<evidence type="ECO:0000256" key="7">
    <source>
        <dbReference type="ARBA" id="ARBA00022840"/>
    </source>
</evidence>
<dbReference type="PANTHER" id="PTHR43697">
    <property type="entry name" value="SERYL-TRNA SYNTHETASE"/>
    <property type="match status" value="1"/>
</dbReference>
<dbReference type="PRINTS" id="PR00981">
    <property type="entry name" value="TRNASYNTHSER"/>
</dbReference>
<dbReference type="EC" id="6.1.1.11" evidence="12"/>
<feature type="binding site" evidence="12 14">
    <location>
        <begin position="351"/>
        <end position="354"/>
    </location>
    <ligand>
        <name>ATP</name>
        <dbReference type="ChEBI" id="CHEBI:30616"/>
    </ligand>
</feature>
<comment type="catalytic activity">
    <reaction evidence="10 12">
        <text>tRNA(Sec) + L-serine + ATP = L-seryl-tRNA(Sec) + AMP + diphosphate + H(+)</text>
        <dbReference type="Rhea" id="RHEA:42580"/>
        <dbReference type="Rhea" id="RHEA-COMP:9742"/>
        <dbReference type="Rhea" id="RHEA-COMP:10128"/>
        <dbReference type="ChEBI" id="CHEBI:15378"/>
        <dbReference type="ChEBI" id="CHEBI:30616"/>
        <dbReference type="ChEBI" id="CHEBI:33019"/>
        <dbReference type="ChEBI" id="CHEBI:33384"/>
        <dbReference type="ChEBI" id="CHEBI:78442"/>
        <dbReference type="ChEBI" id="CHEBI:78533"/>
        <dbReference type="ChEBI" id="CHEBI:456215"/>
        <dbReference type="EC" id="6.1.1.11"/>
    </reaction>
</comment>
<comment type="catalytic activity">
    <reaction evidence="11 12">
        <text>tRNA(Ser) + L-serine + ATP = L-seryl-tRNA(Ser) + AMP + diphosphate + H(+)</text>
        <dbReference type="Rhea" id="RHEA:12292"/>
        <dbReference type="Rhea" id="RHEA-COMP:9669"/>
        <dbReference type="Rhea" id="RHEA-COMP:9703"/>
        <dbReference type="ChEBI" id="CHEBI:15378"/>
        <dbReference type="ChEBI" id="CHEBI:30616"/>
        <dbReference type="ChEBI" id="CHEBI:33019"/>
        <dbReference type="ChEBI" id="CHEBI:33384"/>
        <dbReference type="ChEBI" id="CHEBI:78442"/>
        <dbReference type="ChEBI" id="CHEBI:78533"/>
        <dbReference type="ChEBI" id="CHEBI:456215"/>
        <dbReference type="EC" id="6.1.1.11"/>
    </reaction>
</comment>
<keyword evidence="6 12" id="KW-0547">Nucleotide-binding</keyword>
<dbReference type="InterPro" id="IPR033729">
    <property type="entry name" value="SerRS_core"/>
</dbReference>
<organism evidence="16">
    <name type="scientific">Pseudomonas iranensis</name>
    <dbReference type="NCBI Taxonomy" id="2745503"/>
    <lineage>
        <taxon>Bacteria</taxon>
        <taxon>Pseudomonadati</taxon>
        <taxon>Pseudomonadota</taxon>
        <taxon>Gammaproteobacteria</taxon>
        <taxon>Pseudomonadales</taxon>
        <taxon>Pseudomonadaceae</taxon>
        <taxon>Pseudomonas</taxon>
    </lineage>
</organism>
<feature type="binding site" evidence="12">
    <location>
        <begin position="233"/>
        <end position="235"/>
    </location>
    <ligand>
        <name>L-serine</name>
        <dbReference type="ChEBI" id="CHEBI:33384"/>
    </ligand>
</feature>
<dbReference type="GO" id="GO:0005524">
    <property type="term" value="F:ATP binding"/>
    <property type="evidence" value="ECO:0007669"/>
    <property type="project" value="UniProtKB-UniRule"/>
</dbReference>
<dbReference type="InterPro" id="IPR042103">
    <property type="entry name" value="SerRS_1_N_sf"/>
</dbReference>
<dbReference type="Pfam" id="PF02403">
    <property type="entry name" value="Seryl_tRNA_N"/>
    <property type="match status" value="1"/>
</dbReference>
<dbReference type="InterPro" id="IPR015866">
    <property type="entry name" value="Ser-tRNA-synth_1_N"/>
</dbReference>
<evidence type="ECO:0000256" key="6">
    <source>
        <dbReference type="ARBA" id="ARBA00022741"/>
    </source>
</evidence>
<dbReference type="Gene3D" id="1.10.287.40">
    <property type="entry name" value="Serine-tRNA synthetase, tRNA binding domain"/>
    <property type="match status" value="1"/>
</dbReference>
<keyword evidence="9 12" id="KW-0030">Aminoacyl-tRNA synthetase</keyword>
<dbReference type="CDD" id="cd00770">
    <property type="entry name" value="SerRS_core"/>
    <property type="match status" value="1"/>
</dbReference>
<evidence type="ECO:0000256" key="14">
    <source>
        <dbReference type="PIRSR" id="PIRSR001529-2"/>
    </source>
</evidence>
<evidence type="ECO:0000256" key="10">
    <source>
        <dbReference type="ARBA" id="ARBA00047929"/>
    </source>
</evidence>
<name>A0AAU7F507_9PSED</name>
<evidence type="ECO:0000256" key="12">
    <source>
        <dbReference type="HAMAP-Rule" id="MF_00176"/>
    </source>
</evidence>
<sequence>MLDSKLLRSNLQDVADRLASRGFALDTARIEALEEQRKTVQTRTEALQAERNARSKSIGQAKQRGEDIAPLMADVERMAAELSAGKVELDAIQTELDSILLGIPNLPHESVPVGKDEDDNVEVRRWGTPTQFDFEVKDHVALGEKFGWLDFETAAKLSGARFALLRGPIARLHRALAQFMINLHVTEHGYEEAYTPYLVQAPALQGTGQLPKFEEDLFKIVREGEADLYLIPTAEVSLTNIVAGEIVDSKLLPIKFVAHTPCFRSEAGASGRDTRGMIRQHQFDKVEMVQIVEPSQSMEALESLTANAEKVLQLLGLPYRTLALCTGDMGFSAVKTYDLEVWIPSQDKYREISSCSNCGDFQARRMQARFRNPETGKPELVHTLNGSGLAVGRTLVAVLENYQQADGSIRVPDVLKPYMGGLEVIG</sequence>
<dbReference type="Pfam" id="PF00587">
    <property type="entry name" value="tRNA-synt_2b"/>
    <property type="match status" value="1"/>
</dbReference>
<dbReference type="PROSITE" id="PS50862">
    <property type="entry name" value="AA_TRNA_LIGASE_II"/>
    <property type="match status" value="1"/>
</dbReference>
<evidence type="ECO:0000256" key="5">
    <source>
        <dbReference type="ARBA" id="ARBA00022598"/>
    </source>
</evidence>
<dbReference type="PIRSF" id="PIRSF001529">
    <property type="entry name" value="Ser-tRNA-synth_IIa"/>
    <property type="match status" value="1"/>
</dbReference>
<dbReference type="SUPFAM" id="SSF55681">
    <property type="entry name" value="Class II aaRS and biotin synthetases"/>
    <property type="match status" value="1"/>
</dbReference>
<proteinExistence type="inferred from homology"/>
<comment type="pathway">
    <text evidence="2 12">Aminoacyl-tRNA biosynthesis; selenocysteinyl-tRNA(Sec) biosynthesis; L-seryl-tRNA(Sec) from L-serine and tRNA(Sec): step 1/1.</text>
</comment>
<dbReference type="InterPro" id="IPR006195">
    <property type="entry name" value="aa-tRNA-synth_II"/>
</dbReference>
<dbReference type="PANTHER" id="PTHR43697:SF1">
    <property type="entry name" value="SERINE--TRNA LIGASE"/>
    <property type="match status" value="1"/>
</dbReference>